<keyword evidence="4" id="KW-1185">Reference proteome</keyword>
<evidence type="ECO:0000256" key="1">
    <source>
        <dbReference type="SAM" id="Coils"/>
    </source>
</evidence>
<evidence type="ECO:0000313" key="4">
    <source>
        <dbReference type="Proteomes" id="UP001597124"/>
    </source>
</evidence>
<accession>A0ABW3C039</accession>
<organism evidence="3 4">
    <name type="scientific">Sphingosinicella xenopeptidilytica</name>
    <dbReference type="NCBI Taxonomy" id="364098"/>
    <lineage>
        <taxon>Bacteria</taxon>
        <taxon>Pseudomonadati</taxon>
        <taxon>Pseudomonadota</taxon>
        <taxon>Alphaproteobacteria</taxon>
        <taxon>Sphingomonadales</taxon>
        <taxon>Sphingosinicellaceae</taxon>
        <taxon>Sphingosinicella</taxon>
    </lineage>
</organism>
<dbReference type="EC" id="3.1.-.-" evidence="3"/>
<reference evidence="4" key="1">
    <citation type="journal article" date="2019" name="Int. J. Syst. Evol. Microbiol.">
        <title>The Global Catalogue of Microorganisms (GCM) 10K type strain sequencing project: providing services to taxonomists for standard genome sequencing and annotation.</title>
        <authorList>
            <consortium name="The Broad Institute Genomics Platform"/>
            <consortium name="The Broad Institute Genome Sequencing Center for Infectious Disease"/>
            <person name="Wu L."/>
            <person name="Ma J."/>
        </authorList>
    </citation>
    <scope>NUCLEOTIDE SEQUENCE [LARGE SCALE GENOMIC DNA]</scope>
    <source>
        <strain evidence="4">CCUG 52537</strain>
    </source>
</reference>
<dbReference type="Gene3D" id="1.10.30.50">
    <property type="match status" value="1"/>
</dbReference>
<proteinExistence type="predicted"/>
<dbReference type="GO" id="GO:0004519">
    <property type="term" value="F:endonuclease activity"/>
    <property type="evidence" value="ECO:0007669"/>
    <property type="project" value="UniProtKB-KW"/>
</dbReference>
<dbReference type="GO" id="GO:0016787">
    <property type="term" value="F:hydrolase activity"/>
    <property type="evidence" value="ECO:0007669"/>
    <property type="project" value="UniProtKB-KW"/>
</dbReference>
<name>A0ABW3C039_SPHXN</name>
<comment type="caution">
    <text evidence="3">The sequence shown here is derived from an EMBL/GenBank/DDBJ whole genome shotgun (WGS) entry which is preliminary data.</text>
</comment>
<feature type="coiled-coil region" evidence="1">
    <location>
        <begin position="9"/>
        <end position="36"/>
    </location>
</feature>
<sequence length="259" mass="27366">MADDVNNLLLQVDAQVELARRNLHSLEKEVGSFQRQTEKHLDRVDRNFDKLGTSVGKFKTVIATLGVGVGFAALERGAKSILDAADDLATAAAQANIGVERFQTLQAAFRALEIDAAAFDKILKRLIVTQGDAAAGTKNEATKALTELGITADITSGKIQTTDQLLDAIAVQMGKIDSPAKRAAIAVDLVGQRLGPQLAAAIGDGGKALVDHAIPLAKGGSDDDGNTRNLCAECHRRVTAEQFGTRYRPAISADGWPIA</sequence>
<dbReference type="InterPro" id="IPR003615">
    <property type="entry name" value="HNH_nuc"/>
</dbReference>
<protein>
    <submittedName>
        <fullName evidence="3">HNH endonuclease signature motif containing protein</fullName>
        <ecNumber evidence="3">3.1.-.-</ecNumber>
    </submittedName>
</protein>
<dbReference type="Proteomes" id="UP001597124">
    <property type="component" value="Unassembled WGS sequence"/>
</dbReference>
<gene>
    <name evidence="3" type="ORF">ACFQ00_01055</name>
</gene>
<keyword evidence="1" id="KW-0175">Coiled coil</keyword>
<keyword evidence="3" id="KW-0255">Endonuclease</keyword>
<evidence type="ECO:0000259" key="2">
    <source>
        <dbReference type="Pfam" id="PF01844"/>
    </source>
</evidence>
<dbReference type="Pfam" id="PF01844">
    <property type="entry name" value="HNH"/>
    <property type="match status" value="1"/>
</dbReference>
<evidence type="ECO:0000313" key="3">
    <source>
        <dbReference type="EMBL" id="MFD0846902.1"/>
    </source>
</evidence>
<dbReference type="CDD" id="cd00085">
    <property type="entry name" value="HNHc"/>
    <property type="match status" value="1"/>
</dbReference>
<dbReference type="InterPro" id="IPR002711">
    <property type="entry name" value="HNH"/>
</dbReference>
<keyword evidence="3" id="KW-0378">Hydrolase</keyword>
<feature type="domain" description="HNH" evidence="2">
    <location>
        <begin position="210"/>
        <end position="240"/>
    </location>
</feature>
<dbReference type="EMBL" id="JBHTIK010000001">
    <property type="protein sequence ID" value="MFD0846902.1"/>
    <property type="molecule type" value="Genomic_DNA"/>
</dbReference>
<keyword evidence="3" id="KW-0540">Nuclease</keyword>
<dbReference type="RefSeq" id="WP_381484943.1">
    <property type="nucleotide sequence ID" value="NZ_JBHTIK010000001.1"/>
</dbReference>